<dbReference type="Proteomes" id="UP000002412">
    <property type="component" value="Plasmid p_153kb"/>
</dbReference>
<gene>
    <name evidence="2" type="ordered locus">YpsIP31758_B0064</name>
</gene>
<geneLocation type="plasmid" evidence="3">
    <name>plasmid_153kb</name>
</geneLocation>
<dbReference type="KEGG" id="ypi:YpsIP31758_B0064"/>
<dbReference type="HOGENOM" id="CLU_012431_0_1_6"/>
<dbReference type="AlphaFoldDB" id="A0A0U1QTE0"/>
<reference evidence="2 3" key="1">
    <citation type="journal article" date="2007" name="PLoS Genet.">
        <title>The complete genome sequence of Yersinia pseudotuberculosis IP31758, the causative agent of Far East scarlet-like fever.</title>
        <authorList>
            <person name="Eppinger M."/>
            <person name="Rosovitz M.J."/>
            <person name="Fricke W.F."/>
            <person name="Rasko D.A."/>
            <person name="Kokorina G."/>
            <person name="Fayolle C."/>
            <person name="Lindler L.E."/>
            <person name="Carniel E."/>
            <person name="Ravel J."/>
        </authorList>
    </citation>
    <scope>NUCLEOTIDE SEQUENCE [LARGE SCALE GENOMIC DNA]</scope>
    <source>
        <strain evidence="2 3">IP 31758</strain>
        <plasmid evidence="3">Plasmid plasmid_153kb</plasmid>
    </source>
</reference>
<dbReference type="InterPro" id="IPR016187">
    <property type="entry name" value="CTDL_fold"/>
</dbReference>
<sequence length="312" mass="35578">MGLSQQVQFHQMADLGSVYQRLVQHSTTQLLEIMTDASRAFKERYVAGNLLAVIGDPRISTLKPEMIVIQGTTVQLGLPKEQVTAVVDSYHQYGVLPEWIEKETPTYSVTLDTFALGRYCVTNWEYFCFLSESGYHELPSSWVFGCYPHQRANYPVYTVSEQAAQAYTEWLSQKTERQFHIPTEAQWEYAAAGGDRREFPWGETFIADRCNSVESGIIDATPVGIFPLGAGPFGHLDLAGNVEEYTSDDYRPYHTGPMVEDDLWLSQGEVYRVARGGSFTRFRDLCRTRRRHGRYDSDLYVMGFRLAEKLVN</sequence>
<dbReference type="PANTHER" id="PTHR23150">
    <property type="entry name" value="SULFATASE MODIFYING FACTOR 1, 2"/>
    <property type="match status" value="1"/>
</dbReference>
<name>A0A0U1QTE0_YERP3</name>
<accession>A0A0U1QTE0</accession>
<evidence type="ECO:0000313" key="2">
    <source>
        <dbReference type="EMBL" id="ABS45649.1"/>
    </source>
</evidence>
<dbReference type="SUPFAM" id="SSF56436">
    <property type="entry name" value="C-type lectin-like"/>
    <property type="match status" value="1"/>
</dbReference>
<organism evidence="2 3">
    <name type="scientific">Yersinia pseudotuberculosis serotype O:1b (strain IP 31758)</name>
    <dbReference type="NCBI Taxonomy" id="349747"/>
    <lineage>
        <taxon>Bacteria</taxon>
        <taxon>Pseudomonadati</taxon>
        <taxon>Pseudomonadota</taxon>
        <taxon>Gammaproteobacteria</taxon>
        <taxon>Enterobacterales</taxon>
        <taxon>Yersiniaceae</taxon>
        <taxon>Yersinia</taxon>
    </lineage>
</organism>
<dbReference type="GO" id="GO:0120147">
    <property type="term" value="F:formylglycine-generating oxidase activity"/>
    <property type="evidence" value="ECO:0007669"/>
    <property type="project" value="TreeGrafter"/>
</dbReference>
<dbReference type="PANTHER" id="PTHR23150:SF19">
    <property type="entry name" value="FORMYLGLYCINE-GENERATING ENZYME"/>
    <property type="match status" value="1"/>
</dbReference>
<keyword evidence="2" id="KW-0614">Plasmid</keyword>
<dbReference type="EMBL" id="CP000719">
    <property type="protein sequence ID" value="ABS45649.1"/>
    <property type="molecule type" value="Genomic_DNA"/>
</dbReference>
<dbReference type="InterPro" id="IPR042095">
    <property type="entry name" value="SUMF_sf"/>
</dbReference>
<dbReference type="Gene3D" id="3.90.1580.10">
    <property type="entry name" value="paralog of FGE (formylglycine-generating enzyme)"/>
    <property type="match status" value="1"/>
</dbReference>
<dbReference type="InterPro" id="IPR005532">
    <property type="entry name" value="SUMF_dom"/>
</dbReference>
<evidence type="ECO:0000313" key="3">
    <source>
        <dbReference type="Proteomes" id="UP000002412"/>
    </source>
</evidence>
<evidence type="ECO:0000259" key="1">
    <source>
        <dbReference type="Pfam" id="PF03781"/>
    </source>
</evidence>
<feature type="domain" description="Sulfatase-modifying factor enzyme-like" evidence="1">
    <location>
        <begin position="64"/>
        <end position="307"/>
    </location>
</feature>
<proteinExistence type="predicted"/>
<dbReference type="InterPro" id="IPR051043">
    <property type="entry name" value="Sulfatase_Mod_Factor_Kinase"/>
</dbReference>
<dbReference type="Pfam" id="PF03781">
    <property type="entry name" value="FGE-sulfatase"/>
    <property type="match status" value="1"/>
</dbReference>
<protein>
    <recommendedName>
        <fullName evidence="1">Sulfatase-modifying factor enzyme-like domain-containing protein</fullName>
    </recommendedName>
</protein>